<dbReference type="GO" id="GO:0005980">
    <property type="term" value="P:glycogen catabolic process"/>
    <property type="evidence" value="ECO:0007669"/>
    <property type="project" value="InterPro"/>
</dbReference>
<dbReference type="InterPro" id="IPR006047">
    <property type="entry name" value="GH13_cat_dom"/>
</dbReference>
<evidence type="ECO:0000256" key="4">
    <source>
        <dbReference type="SAM" id="MobiDB-lite"/>
    </source>
</evidence>
<dbReference type="CDD" id="cd02856">
    <property type="entry name" value="E_set_GDE_Isoamylase_N"/>
    <property type="match status" value="1"/>
</dbReference>
<accession>A0A1H1BHT6</accession>
<dbReference type="Gene3D" id="2.60.40.10">
    <property type="entry name" value="Immunoglobulins"/>
    <property type="match status" value="1"/>
</dbReference>
<organism evidence="6 7">
    <name type="scientific">Crystallibacter crystallopoietes</name>
    <dbReference type="NCBI Taxonomy" id="37928"/>
    <lineage>
        <taxon>Bacteria</taxon>
        <taxon>Bacillati</taxon>
        <taxon>Actinomycetota</taxon>
        <taxon>Actinomycetes</taxon>
        <taxon>Micrococcales</taxon>
        <taxon>Micrococcaceae</taxon>
        <taxon>Crystallibacter</taxon>
    </lineage>
</organism>
<dbReference type="CDD" id="cd11326">
    <property type="entry name" value="AmyAc_Glg_debranch"/>
    <property type="match status" value="1"/>
</dbReference>
<dbReference type="Proteomes" id="UP000181917">
    <property type="component" value="Unassembled WGS sequence"/>
</dbReference>
<dbReference type="Pfam" id="PF00128">
    <property type="entry name" value="Alpha-amylase"/>
    <property type="match status" value="1"/>
</dbReference>
<keyword evidence="2" id="KW-0378">Hydrolase</keyword>
<dbReference type="GO" id="GO:0004135">
    <property type="term" value="F:amylo-alpha-1,6-glucosidase activity"/>
    <property type="evidence" value="ECO:0007669"/>
    <property type="project" value="InterPro"/>
</dbReference>
<dbReference type="InterPro" id="IPR013783">
    <property type="entry name" value="Ig-like_fold"/>
</dbReference>
<feature type="region of interest" description="Disordered" evidence="4">
    <location>
        <begin position="21"/>
        <end position="48"/>
    </location>
</feature>
<reference evidence="6 7" key="1">
    <citation type="submission" date="2016-10" db="EMBL/GenBank/DDBJ databases">
        <authorList>
            <person name="de Groot N.N."/>
        </authorList>
    </citation>
    <scope>NUCLEOTIDE SEQUENCE [LARGE SCALE GENOMIC DNA]</scope>
    <source>
        <strain evidence="6 7">DSM 20117</strain>
    </source>
</reference>
<evidence type="ECO:0000259" key="5">
    <source>
        <dbReference type="SMART" id="SM00642"/>
    </source>
</evidence>
<evidence type="ECO:0000313" key="6">
    <source>
        <dbReference type="EMBL" id="SDQ50916.1"/>
    </source>
</evidence>
<dbReference type="SMART" id="SM00642">
    <property type="entry name" value="Aamy"/>
    <property type="match status" value="1"/>
</dbReference>
<gene>
    <name evidence="6" type="ORF">SAMN04489742_1400</name>
</gene>
<keyword evidence="3" id="KW-0326">Glycosidase</keyword>
<dbReference type="Gene3D" id="3.20.20.80">
    <property type="entry name" value="Glycosidases"/>
    <property type="match status" value="1"/>
</dbReference>
<dbReference type="EMBL" id="FNKH01000002">
    <property type="protein sequence ID" value="SDQ50916.1"/>
    <property type="molecule type" value="Genomic_DNA"/>
</dbReference>
<dbReference type="SUPFAM" id="SSF81296">
    <property type="entry name" value="E set domains"/>
    <property type="match status" value="1"/>
</dbReference>
<feature type="region of interest" description="Disordered" evidence="4">
    <location>
        <begin position="486"/>
        <end position="513"/>
    </location>
</feature>
<evidence type="ECO:0000256" key="3">
    <source>
        <dbReference type="ARBA" id="ARBA00023295"/>
    </source>
</evidence>
<proteinExistence type="inferred from homology"/>
<dbReference type="NCBIfam" id="TIGR02100">
    <property type="entry name" value="glgX_debranch"/>
    <property type="match status" value="1"/>
</dbReference>
<name>A0A1H1BHT6_9MICC</name>
<sequence length="722" mass="79623">MPPYQQNRQILADPVTPINSTAKPTVVLRGRENRSSRPSKPSPLGVSAGAAGLAPGEVNVAVFAPGADALDIHFEDADGRWASALLPELTDGVHHGIVRGLLPGSRYALWPHGEALPDGGAGQLLLDPYGRAIDDDGGIFRSVHLDAGFDWAGDTPPDVPWRDTVVYECHVKGQTKLHPQIPEELRGTYAGLAHPVMLEYFKNLGITSVQLLPVHFHIDEPHLQELGLSNYWGYNTLGFFAPHARYATRAARAAGPKAVQDEFKSMVKSLHEAGLEVILDVVYNHTAEGGKHQQTYSFRGLGDETYYRHDGHGNYLDTTGCGNTLDLNEPQVLALVLDSLRYWVQEFHIDGFRFDLAVSLCRDQDGHFNPRHPFLRATAEDPTLSRVKLISEPWDVAPGGWQTGNFPAGWADWNDRFRDTVRDFWLGDQHAISQGMPGGSVARLASRLAGSADVFAGSGRSSLASVNFITAHDGFTLADLTSYDRKHNEDNGEENRDGTNHNRSYNHGVEGPTGDAAVLDARARSARNLMATLLLSLGVPMITAGDELGKTQHGNNNAYCQDNELSWLNWVLDDRQEQMFKITRRLLRIRQSFLTSQPRSYPTREQSSYLLWFNEAGEPMTQEQWTDPGSRTVQLLMGSPDGVIDGLVVINGRCEPRKITMPSAGALKDFGILDGNNRMFELVLTTSKLDDQRRGAKVRSGEREIIGADALSVYRAWLPGEN</sequence>
<dbReference type="Pfam" id="PF02922">
    <property type="entry name" value="CBM_48"/>
    <property type="match status" value="1"/>
</dbReference>
<dbReference type="STRING" id="37928.SAMN04489742_1400"/>
<protein>
    <submittedName>
        <fullName evidence="6">Glycogen operon protein</fullName>
    </submittedName>
</protein>
<dbReference type="AlphaFoldDB" id="A0A1H1BHT6"/>
<feature type="domain" description="Glycosyl hydrolase family 13 catalytic" evidence="5">
    <location>
        <begin position="180"/>
        <end position="590"/>
    </location>
</feature>
<dbReference type="InterPro" id="IPR014756">
    <property type="entry name" value="Ig_E-set"/>
</dbReference>
<evidence type="ECO:0000256" key="2">
    <source>
        <dbReference type="ARBA" id="ARBA00022801"/>
    </source>
</evidence>
<dbReference type="InterPro" id="IPR044505">
    <property type="entry name" value="GlgX_Isoamylase_N_E_set"/>
</dbReference>
<dbReference type="InterPro" id="IPR004193">
    <property type="entry name" value="Glyco_hydro_13_N"/>
</dbReference>
<dbReference type="InterPro" id="IPR017853">
    <property type="entry name" value="GH"/>
</dbReference>
<dbReference type="SUPFAM" id="SSF51445">
    <property type="entry name" value="(Trans)glycosidases"/>
    <property type="match status" value="1"/>
</dbReference>
<comment type="similarity">
    <text evidence="1">Belongs to the glycosyl hydrolase 13 family.</text>
</comment>
<dbReference type="PANTHER" id="PTHR43002">
    <property type="entry name" value="GLYCOGEN DEBRANCHING ENZYME"/>
    <property type="match status" value="1"/>
</dbReference>
<keyword evidence="7" id="KW-1185">Reference proteome</keyword>
<evidence type="ECO:0000256" key="1">
    <source>
        <dbReference type="ARBA" id="ARBA00008061"/>
    </source>
</evidence>
<feature type="compositionally biased region" description="Basic and acidic residues" evidence="4">
    <location>
        <begin position="486"/>
        <end position="500"/>
    </location>
</feature>
<dbReference type="SUPFAM" id="SSF51011">
    <property type="entry name" value="Glycosyl hydrolase domain"/>
    <property type="match status" value="1"/>
</dbReference>
<evidence type="ECO:0000313" key="7">
    <source>
        <dbReference type="Proteomes" id="UP000181917"/>
    </source>
</evidence>
<dbReference type="InterPro" id="IPR011837">
    <property type="entry name" value="Glycogen_debranch_GlgX"/>
</dbReference>